<dbReference type="AlphaFoldDB" id="A0A9P4N006"/>
<keyword evidence="2" id="KW-1185">Reference proteome</keyword>
<sequence length="111" mass="12824">MLQINCDYQRREVFKTARICIAPLQTEQKSHHNYDRITTMDMNESTALFDIVGIGRSTGKYETTYMDEVARLDKNEDTDDLRDGPILGNFQKARYFKLSSPNYAGDNNADF</sequence>
<dbReference type="EMBL" id="ML986691">
    <property type="protein sequence ID" value="KAF2260008.1"/>
    <property type="molecule type" value="Genomic_DNA"/>
</dbReference>
<dbReference type="Proteomes" id="UP000800093">
    <property type="component" value="Unassembled WGS sequence"/>
</dbReference>
<gene>
    <name evidence="1" type="ORF">CC78DRAFT_585308</name>
</gene>
<protein>
    <submittedName>
        <fullName evidence="1">Uncharacterized protein</fullName>
    </submittedName>
</protein>
<organism evidence="1 2">
    <name type="scientific">Lojkania enalia</name>
    <dbReference type="NCBI Taxonomy" id="147567"/>
    <lineage>
        <taxon>Eukaryota</taxon>
        <taxon>Fungi</taxon>
        <taxon>Dikarya</taxon>
        <taxon>Ascomycota</taxon>
        <taxon>Pezizomycotina</taxon>
        <taxon>Dothideomycetes</taxon>
        <taxon>Pleosporomycetidae</taxon>
        <taxon>Pleosporales</taxon>
        <taxon>Pleosporales incertae sedis</taxon>
        <taxon>Lojkania</taxon>
    </lineage>
</organism>
<evidence type="ECO:0000313" key="2">
    <source>
        <dbReference type="Proteomes" id="UP000800093"/>
    </source>
</evidence>
<proteinExistence type="predicted"/>
<comment type="caution">
    <text evidence="1">The sequence shown here is derived from an EMBL/GenBank/DDBJ whole genome shotgun (WGS) entry which is preliminary data.</text>
</comment>
<name>A0A9P4N006_9PLEO</name>
<accession>A0A9P4N006</accession>
<reference evidence="2" key="1">
    <citation type="journal article" date="2020" name="Stud. Mycol.">
        <title>101 Dothideomycetes genomes: A test case for predicting lifestyles and emergence of pathogens.</title>
        <authorList>
            <person name="Haridas S."/>
            <person name="Albert R."/>
            <person name="Binder M."/>
            <person name="Bloem J."/>
            <person name="LaButti K."/>
            <person name="Salamov A."/>
            <person name="Andreopoulos B."/>
            <person name="Baker S."/>
            <person name="Barry K."/>
            <person name="Bills G."/>
            <person name="Bluhm B."/>
            <person name="Cannon C."/>
            <person name="Castanera R."/>
            <person name="Culley D."/>
            <person name="Daum C."/>
            <person name="Ezra D."/>
            <person name="Gonzalez J."/>
            <person name="Henrissat B."/>
            <person name="Kuo A."/>
            <person name="Liang C."/>
            <person name="Lipzen A."/>
            <person name="Lutzoni F."/>
            <person name="Magnuson J."/>
            <person name="Mondo S."/>
            <person name="Nolan M."/>
            <person name="Ohm R."/>
            <person name="Pangilinan J."/>
            <person name="Park H.-J."/>
            <person name="Ramirez L."/>
            <person name="Alfaro M."/>
            <person name="Sun H."/>
            <person name="Tritt A."/>
            <person name="Yoshinaga Y."/>
            <person name="Zwiers L.-H."/>
            <person name="Turgeon B."/>
            <person name="Goodwin S."/>
            <person name="Spatafora J."/>
            <person name="Crous P."/>
            <person name="Grigoriev I."/>
        </authorList>
    </citation>
    <scope>NUCLEOTIDE SEQUENCE [LARGE SCALE GENOMIC DNA]</scope>
    <source>
        <strain evidence="2">CBS 304.66</strain>
    </source>
</reference>
<evidence type="ECO:0000313" key="1">
    <source>
        <dbReference type="EMBL" id="KAF2260008.1"/>
    </source>
</evidence>